<protein>
    <submittedName>
        <fullName evidence="2">Uncharacterized protein</fullName>
    </submittedName>
</protein>
<gene>
    <name evidence="2" type="primary">P0003B09.7</name>
</gene>
<reference evidence="3" key="2">
    <citation type="journal article" date="2008" name="Nucleic Acids Res.">
        <title>The rice annotation project database (RAP-DB): 2008 update.</title>
        <authorList>
            <consortium name="The rice annotation project (RAP)"/>
        </authorList>
    </citation>
    <scope>GENOME REANNOTATION</scope>
    <source>
        <strain evidence="3">cv. Nipponbare</strain>
    </source>
</reference>
<sequence length="87" mass="9507">MTMTVASSDDDGGSQCDDGGGFGTTMMAADPRVMAATEKVREIAMTYWFENKEESLDCFEVETSRSRTSTIRSPGARITTLLVENQL</sequence>
<feature type="region of interest" description="Disordered" evidence="1">
    <location>
        <begin position="1"/>
        <end position="26"/>
    </location>
</feature>
<dbReference type="AlphaFoldDB" id="Q69RM0"/>
<reference evidence="3" key="1">
    <citation type="journal article" date="2005" name="Nature">
        <title>The map-based sequence of the rice genome.</title>
        <authorList>
            <consortium name="International rice genome sequencing project (IRGSP)"/>
            <person name="Matsumoto T."/>
            <person name="Wu J."/>
            <person name="Kanamori H."/>
            <person name="Katayose Y."/>
            <person name="Fujisawa M."/>
            <person name="Namiki N."/>
            <person name="Mizuno H."/>
            <person name="Yamamoto K."/>
            <person name="Antonio B.A."/>
            <person name="Baba T."/>
            <person name="Sakata K."/>
            <person name="Nagamura Y."/>
            <person name="Aoki H."/>
            <person name="Arikawa K."/>
            <person name="Arita K."/>
            <person name="Bito T."/>
            <person name="Chiden Y."/>
            <person name="Fujitsuka N."/>
            <person name="Fukunaka R."/>
            <person name="Hamada M."/>
            <person name="Harada C."/>
            <person name="Hayashi A."/>
            <person name="Hijishita S."/>
            <person name="Honda M."/>
            <person name="Hosokawa S."/>
            <person name="Ichikawa Y."/>
            <person name="Idonuma A."/>
            <person name="Iijima M."/>
            <person name="Ikeda M."/>
            <person name="Ikeno M."/>
            <person name="Ito K."/>
            <person name="Ito S."/>
            <person name="Ito T."/>
            <person name="Ito Y."/>
            <person name="Ito Y."/>
            <person name="Iwabuchi A."/>
            <person name="Kamiya K."/>
            <person name="Karasawa W."/>
            <person name="Kurita K."/>
            <person name="Katagiri S."/>
            <person name="Kikuta A."/>
            <person name="Kobayashi H."/>
            <person name="Kobayashi N."/>
            <person name="Machita K."/>
            <person name="Maehara T."/>
            <person name="Masukawa M."/>
            <person name="Mizubayashi T."/>
            <person name="Mukai Y."/>
            <person name="Nagasaki H."/>
            <person name="Nagata Y."/>
            <person name="Naito S."/>
            <person name="Nakashima M."/>
            <person name="Nakama Y."/>
            <person name="Nakamichi Y."/>
            <person name="Nakamura M."/>
            <person name="Meguro A."/>
            <person name="Negishi M."/>
            <person name="Ohta I."/>
            <person name="Ohta T."/>
            <person name="Okamoto M."/>
            <person name="Ono N."/>
            <person name="Saji S."/>
            <person name="Sakaguchi M."/>
            <person name="Sakai K."/>
            <person name="Shibata M."/>
            <person name="Shimokawa T."/>
            <person name="Song J."/>
            <person name="Takazaki Y."/>
            <person name="Terasawa K."/>
            <person name="Tsugane M."/>
            <person name="Tsuji K."/>
            <person name="Ueda S."/>
            <person name="Waki K."/>
            <person name="Yamagata H."/>
            <person name="Yamamoto M."/>
            <person name="Yamamoto S."/>
            <person name="Yamane H."/>
            <person name="Yoshiki S."/>
            <person name="Yoshihara R."/>
            <person name="Yukawa K."/>
            <person name="Zhong H."/>
            <person name="Yano M."/>
            <person name="Yuan Q."/>
            <person name="Ouyang S."/>
            <person name="Liu J."/>
            <person name="Jones K.M."/>
            <person name="Gansberger K."/>
            <person name="Moffat K."/>
            <person name="Hill J."/>
            <person name="Bera J."/>
            <person name="Fadrosh D."/>
            <person name="Jin S."/>
            <person name="Johri S."/>
            <person name="Kim M."/>
            <person name="Overton L."/>
            <person name="Reardon M."/>
            <person name="Tsitrin T."/>
            <person name="Vuong H."/>
            <person name="Weaver B."/>
            <person name="Ciecko A."/>
            <person name="Tallon L."/>
            <person name="Jackson J."/>
            <person name="Pai G."/>
            <person name="Aken S.V."/>
            <person name="Utterback T."/>
            <person name="Reidmuller S."/>
            <person name="Feldblyum T."/>
            <person name="Hsiao J."/>
            <person name="Zismann V."/>
            <person name="Iobst S."/>
            <person name="de Vazeille A.R."/>
            <person name="Buell C.R."/>
            <person name="Ying K."/>
            <person name="Li Y."/>
            <person name="Lu T."/>
            <person name="Huang Y."/>
            <person name="Zhao Q."/>
            <person name="Feng Q."/>
            <person name="Zhang L."/>
            <person name="Zhu J."/>
            <person name="Weng Q."/>
            <person name="Mu J."/>
            <person name="Lu Y."/>
            <person name="Fan D."/>
            <person name="Liu Y."/>
            <person name="Guan J."/>
            <person name="Zhang Y."/>
            <person name="Yu S."/>
            <person name="Liu X."/>
            <person name="Zhang Y."/>
            <person name="Hong G."/>
            <person name="Han B."/>
            <person name="Choisne N."/>
            <person name="Demange N."/>
            <person name="Orjeda G."/>
            <person name="Samain S."/>
            <person name="Cattolico L."/>
            <person name="Pelletier E."/>
            <person name="Couloux A."/>
            <person name="Segurens B."/>
            <person name="Wincker P."/>
            <person name="D'Hont A."/>
            <person name="Scarpelli C."/>
            <person name="Weissenbach J."/>
            <person name="Salanoubat M."/>
            <person name="Quetier F."/>
            <person name="Yu Y."/>
            <person name="Kim H.R."/>
            <person name="Rambo T."/>
            <person name="Currie J."/>
            <person name="Collura K."/>
            <person name="Luo M."/>
            <person name="Yang T."/>
            <person name="Ammiraju J.S.S."/>
            <person name="Engler F."/>
            <person name="Soderlund C."/>
            <person name="Wing R.A."/>
            <person name="Palmer L.E."/>
            <person name="de la Bastide M."/>
            <person name="Spiegel L."/>
            <person name="Nascimento L."/>
            <person name="Zutavern T."/>
            <person name="O'Shaughnessy A."/>
            <person name="Dike S."/>
            <person name="Dedhia N."/>
            <person name="Preston R."/>
            <person name="Balija V."/>
            <person name="McCombie W.R."/>
            <person name="Chow T."/>
            <person name="Chen H."/>
            <person name="Chung M."/>
            <person name="Chen C."/>
            <person name="Shaw J."/>
            <person name="Wu H."/>
            <person name="Hsiao K."/>
            <person name="Chao Y."/>
            <person name="Chu M."/>
            <person name="Cheng C."/>
            <person name="Hour A."/>
            <person name="Lee P."/>
            <person name="Lin S."/>
            <person name="Lin Y."/>
            <person name="Liou J."/>
            <person name="Liu S."/>
            <person name="Hsing Y."/>
            <person name="Raghuvanshi S."/>
            <person name="Mohanty A."/>
            <person name="Bharti A.K."/>
            <person name="Gaur A."/>
            <person name="Gupta V."/>
            <person name="Kumar D."/>
            <person name="Ravi V."/>
            <person name="Vij S."/>
            <person name="Kapur A."/>
            <person name="Khurana P."/>
            <person name="Khurana P."/>
            <person name="Khurana J.P."/>
            <person name="Tyagi A.K."/>
            <person name="Gaikwad K."/>
            <person name="Singh A."/>
            <person name="Dalal V."/>
            <person name="Srivastava S."/>
            <person name="Dixit A."/>
            <person name="Pal A.K."/>
            <person name="Ghazi I.A."/>
            <person name="Yadav M."/>
            <person name="Pandit A."/>
            <person name="Bhargava A."/>
            <person name="Sureshbabu K."/>
            <person name="Batra K."/>
            <person name="Sharma T.R."/>
            <person name="Mohapatra T."/>
            <person name="Singh N.K."/>
            <person name="Messing J."/>
            <person name="Nelson A.B."/>
            <person name="Fuks G."/>
            <person name="Kavchok S."/>
            <person name="Keizer G."/>
            <person name="Linton E."/>
            <person name="Llaca V."/>
            <person name="Song R."/>
            <person name="Tanyolac B."/>
            <person name="Young S."/>
            <person name="Ho-Il K."/>
            <person name="Hahn J.H."/>
            <person name="Sangsakoo G."/>
            <person name="Vanavichit A."/>
            <person name="de Mattos Luiz.A.T."/>
            <person name="Zimmer P.D."/>
            <person name="Malone G."/>
            <person name="Dellagostin O."/>
            <person name="de Oliveira A.C."/>
            <person name="Bevan M."/>
            <person name="Bancroft I."/>
            <person name="Minx P."/>
            <person name="Cordum H."/>
            <person name="Wilson R."/>
            <person name="Cheng Z."/>
            <person name="Jin W."/>
            <person name="Jiang J."/>
            <person name="Leong S.A."/>
            <person name="Iwama H."/>
            <person name="Gojobori T."/>
            <person name="Itoh T."/>
            <person name="Niimura Y."/>
            <person name="Fujii Y."/>
            <person name="Habara T."/>
            <person name="Sakai H."/>
            <person name="Sato Y."/>
            <person name="Wilson G."/>
            <person name="Kumar K."/>
            <person name="McCouch S."/>
            <person name="Juretic N."/>
            <person name="Hoen D."/>
            <person name="Wright S."/>
            <person name="Bruskiewich R."/>
            <person name="Bureau T."/>
            <person name="Miyao A."/>
            <person name="Hirochika H."/>
            <person name="Nishikawa T."/>
            <person name="Kadowaki K."/>
            <person name="Sugiura M."/>
            <person name="Burr B."/>
            <person name="Sasaki T."/>
        </authorList>
    </citation>
    <scope>NUCLEOTIDE SEQUENCE [LARGE SCALE GENOMIC DNA]</scope>
    <source>
        <strain evidence="3">cv. Nipponbare</strain>
    </source>
</reference>
<evidence type="ECO:0000313" key="2">
    <source>
        <dbReference type="EMBL" id="BAD31075.1"/>
    </source>
</evidence>
<proteinExistence type="predicted"/>
<organism evidence="2 3">
    <name type="scientific">Oryza sativa subsp. japonica</name>
    <name type="common">Rice</name>
    <dbReference type="NCBI Taxonomy" id="39947"/>
    <lineage>
        <taxon>Eukaryota</taxon>
        <taxon>Viridiplantae</taxon>
        <taxon>Streptophyta</taxon>
        <taxon>Embryophyta</taxon>
        <taxon>Tracheophyta</taxon>
        <taxon>Spermatophyta</taxon>
        <taxon>Magnoliopsida</taxon>
        <taxon>Liliopsida</taxon>
        <taxon>Poales</taxon>
        <taxon>Poaceae</taxon>
        <taxon>BOP clade</taxon>
        <taxon>Oryzoideae</taxon>
        <taxon>Oryzeae</taxon>
        <taxon>Oryzinae</taxon>
        <taxon>Oryza</taxon>
        <taxon>Oryza sativa</taxon>
    </lineage>
</organism>
<name>Q69RM0_ORYSJ</name>
<evidence type="ECO:0000313" key="3">
    <source>
        <dbReference type="Proteomes" id="UP000000763"/>
    </source>
</evidence>
<dbReference type="Proteomes" id="UP000000763">
    <property type="component" value="Chromosome 7"/>
</dbReference>
<accession>Q69RM0</accession>
<evidence type="ECO:0000256" key="1">
    <source>
        <dbReference type="SAM" id="MobiDB-lite"/>
    </source>
</evidence>
<dbReference type="EMBL" id="AP005180">
    <property type="protein sequence ID" value="BAD31075.1"/>
    <property type="molecule type" value="Genomic_DNA"/>
</dbReference>